<dbReference type="InterPro" id="IPR021005">
    <property type="entry name" value="Znf_CGNR"/>
</dbReference>
<reference evidence="2 3" key="1">
    <citation type="journal article" date="2019" name="Int. J. Syst. Evol. Microbiol.">
        <title>The Global Catalogue of Microorganisms (GCM) 10K type strain sequencing project: providing services to taxonomists for standard genome sequencing and annotation.</title>
        <authorList>
            <consortium name="The Broad Institute Genomics Platform"/>
            <consortium name="The Broad Institute Genome Sequencing Center for Infectious Disease"/>
            <person name="Wu L."/>
            <person name="Ma J."/>
        </authorList>
    </citation>
    <scope>NUCLEOTIDE SEQUENCE [LARGE SCALE GENOMIC DNA]</scope>
    <source>
        <strain evidence="2 3">JCM 14942</strain>
    </source>
</reference>
<organism evidence="2 3">
    <name type="scientific">Nocardioides humi</name>
    <dbReference type="NCBI Taxonomy" id="449461"/>
    <lineage>
        <taxon>Bacteria</taxon>
        <taxon>Bacillati</taxon>
        <taxon>Actinomycetota</taxon>
        <taxon>Actinomycetes</taxon>
        <taxon>Propionibacteriales</taxon>
        <taxon>Nocardioidaceae</taxon>
        <taxon>Nocardioides</taxon>
    </lineage>
</organism>
<feature type="domain" description="Zinc finger CGNR" evidence="1">
    <location>
        <begin position="133"/>
        <end position="175"/>
    </location>
</feature>
<dbReference type="EMBL" id="BAAAOR010000024">
    <property type="protein sequence ID" value="GAA1524775.1"/>
    <property type="molecule type" value="Genomic_DNA"/>
</dbReference>
<dbReference type="SUPFAM" id="SSF160904">
    <property type="entry name" value="Jann2411-like"/>
    <property type="match status" value="1"/>
</dbReference>
<dbReference type="Pfam" id="PF11706">
    <property type="entry name" value="zf-CGNR"/>
    <property type="match status" value="1"/>
</dbReference>
<gene>
    <name evidence="2" type="ORF">GCM10009788_30630</name>
</gene>
<keyword evidence="3" id="KW-1185">Reference proteome</keyword>
<name>A0ABN2AQI8_9ACTN</name>
<comment type="caution">
    <text evidence="2">The sequence shown here is derived from an EMBL/GenBank/DDBJ whole genome shotgun (WGS) entry which is preliminary data.</text>
</comment>
<dbReference type="Gene3D" id="1.10.3300.10">
    <property type="entry name" value="Jann2411-like domain"/>
    <property type="match status" value="1"/>
</dbReference>
<protein>
    <submittedName>
        <fullName evidence="2">CGNR zinc finger domain-containing protein</fullName>
    </submittedName>
</protein>
<evidence type="ECO:0000259" key="1">
    <source>
        <dbReference type="Pfam" id="PF11706"/>
    </source>
</evidence>
<evidence type="ECO:0000313" key="2">
    <source>
        <dbReference type="EMBL" id="GAA1524775.1"/>
    </source>
</evidence>
<dbReference type="Pfam" id="PF07336">
    <property type="entry name" value="ABATE"/>
    <property type="match status" value="1"/>
</dbReference>
<accession>A0ABN2AQI8</accession>
<dbReference type="PANTHER" id="PTHR35525">
    <property type="entry name" value="BLL6575 PROTEIN"/>
    <property type="match status" value="1"/>
</dbReference>
<dbReference type="Proteomes" id="UP001500842">
    <property type="component" value="Unassembled WGS sequence"/>
</dbReference>
<dbReference type="InterPro" id="IPR010852">
    <property type="entry name" value="ABATE"/>
</dbReference>
<dbReference type="InterPro" id="IPR023286">
    <property type="entry name" value="ABATE_dom_sf"/>
</dbReference>
<dbReference type="PANTHER" id="PTHR35525:SF3">
    <property type="entry name" value="BLL6575 PROTEIN"/>
    <property type="match status" value="1"/>
</dbReference>
<proteinExistence type="predicted"/>
<sequence length="179" mass="19589">MVFAHDTSLSLQAAVALANGSLDPVTIGTPDELDAFFADFGYTGRHDGDQAEVDAVLAIAPQLRELLTADRDDAVEIVNAMLRDASALPQLRRHDGYDWHLHAIDPDRPFAERIVVETAMAMIDVIRADEMSRLAVCADESCEGIVLDLSRNRSKRFCSVTCGNRNAVAAYRARQAESD</sequence>
<evidence type="ECO:0000313" key="3">
    <source>
        <dbReference type="Proteomes" id="UP001500842"/>
    </source>
</evidence>
<dbReference type="RefSeq" id="WP_141003031.1">
    <property type="nucleotide sequence ID" value="NZ_BAAAOR010000024.1"/>
</dbReference>